<organism evidence="9 10">
    <name type="scientific">Oceanotoga teriensis</name>
    <dbReference type="NCBI Taxonomy" id="515440"/>
    <lineage>
        <taxon>Bacteria</taxon>
        <taxon>Thermotogati</taxon>
        <taxon>Thermotogota</taxon>
        <taxon>Thermotogae</taxon>
        <taxon>Petrotogales</taxon>
        <taxon>Petrotogaceae</taxon>
        <taxon>Oceanotoga</taxon>
    </lineage>
</organism>
<dbReference type="Gene3D" id="3.30.450.20">
    <property type="entry name" value="PAS domain"/>
    <property type="match status" value="1"/>
</dbReference>
<dbReference type="Pfam" id="PF02518">
    <property type="entry name" value="HATPase_c"/>
    <property type="match status" value="1"/>
</dbReference>
<evidence type="ECO:0000256" key="1">
    <source>
        <dbReference type="ARBA" id="ARBA00000085"/>
    </source>
</evidence>
<dbReference type="SUPFAM" id="SSF55874">
    <property type="entry name" value="ATPase domain of HSP90 chaperone/DNA topoisomerase II/histidine kinase"/>
    <property type="match status" value="1"/>
</dbReference>
<evidence type="ECO:0000256" key="7">
    <source>
        <dbReference type="ARBA" id="ARBA00022840"/>
    </source>
</evidence>
<dbReference type="GO" id="GO:0005524">
    <property type="term" value="F:ATP binding"/>
    <property type="evidence" value="ECO:0007669"/>
    <property type="project" value="UniProtKB-KW"/>
</dbReference>
<evidence type="ECO:0000313" key="9">
    <source>
        <dbReference type="EMBL" id="PWJ95942.1"/>
    </source>
</evidence>
<evidence type="ECO:0000313" key="10">
    <source>
        <dbReference type="Proteomes" id="UP000245921"/>
    </source>
</evidence>
<name>A0AA45C886_9BACT</name>
<dbReference type="RefSeq" id="WP_109604059.1">
    <property type="nucleotide sequence ID" value="NZ_JAMHJO010000007.1"/>
</dbReference>
<dbReference type="InterPro" id="IPR003594">
    <property type="entry name" value="HATPase_dom"/>
</dbReference>
<reference evidence="9 10" key="1">
    <citation type="submission" date="2018-05" db="EMBL/GenBank/DDBJ databases">
        <title>Genomic Encyclopedia of Type Strains, Phase IV (KMG-IV): sequencing the most valuable type-strain genomes for metagenomic binning, comparative biology and taxonomic classification.</title>
        <authorList>
            <person name="Goeker M."/>
        </authorList>
    </citation>
    <scope>NUCLEOTIDE SEQUENCE [LARGE SCALE GENOMIC DNA]</scope>
    <source>
        <strain evidence="9 10">DSM 24906</strain>
    </source>
</reference>
<feature type="domain" description="Histidine kinase" evidence="8">
    <location>
        <begin position="278"/>
        <end position="468"/>
    </location>
</feature>
<dbReference type="Proteomes" id="UP000245921">
    <property type="component" value="Unassembled WGS sequence"/>
</dbReference>
<keyword evidence="10" id="KW-1185">Reference proteome</keyword>
<keyword evidence="7" id="KW-0067">ATP-binding</keyword>
<dbReference type="Pfam" id="PF07568">
    <property type="entry name" value="HisKA_2"/>
    <property type="match status" value="1"/>
</dbReference>
<evidence type="ECO:0000256" key="6">
    <source>
        <dbReference type="ARBA" id="ARBA00022777"/>
    </source>
</evidence>
<evidence type="ECO:0000256" key="4">
    <source>
        <dbReference type="ARBA" id="ARBA00022679"/>
    </source>
</evidence>
<dbReference type="InterPro" id="IPR005467">
    <property type="entry name" value="His_kinase_dom"/>
</dbReference>
<evidence type="ECO:0000256" key="2">
    <source>
        <dbReference type="ARBA" id="ARBA00012438"/>
    </source>
</evidence>
<keyword evidence="3" id="KW-0597">Phosphoprotein</keyword>
<comment type="catalytic activity">
    <reaction evidence="1">
        <text>ATP + protein L-histidine = ADP + protein N-phospho-L-histidine.</text>
        <dbReference type="EC" id="2.7.13.3"/>
    </reaction>
</comment>
<proteinExistence type="predicted"/>
<dbReference type="AlphaFoldDB" id="A0AA45C886"/>
<protein>
    <recommendedName>
        <fullName evidence="2">histidine kinase</fullName>
        <ecNumber evidence="2">2.7.13.3</ecNumber>
    </recommendedName>
</protein>
<dbReference type="PANTHER" id="PTHR41523">
    <property type="entry name" value="TWO-COMPONENT SYSTEM SENSOR PROTEIN"/>
    <property type="match status" value="1"/>
</dbReference>
<dbReference type="InterPro" id="IPR038424">
    <property type="entry name" value="H_kinase_PdtaS_GAF_sf"/>
</dbReference>
<dbReference type="PANTHER" id="PTHR41523:SF8">
    <property type="entry name" value="ETHYLENE RESPONSE SENSOR PROTEIN"/>
    <property type="match status" value="1"/>
</dbReference>
<dbReference type="EMBL" id="QGGI01000003">
    <property type="protein sequence ID" value="PWJ95942.1"/>
    <property type="molecule type" value="Genomic_DNA"/>
</dbReference>
<keyword evidence="5" id="KW-0547">Nucleotide-binding</keyword>
<dbReference type="GO" id="GO:0004673">
    <property type="term" value="F:protein histidine kinase activity"/>
    <property type="evidence" value="ECO:0007669"/>
    <property type="project" value="UniProtKB-EC"/>
</dbReference>
<comment type="caution">
    <text evidence="9">The sequence shown here is derived from an EMBL/GenBank/DDBJ whole genome shotgun (WGS) entry which is preliminary data.</text>
</comment>
<accession>A0AA45C886</accession>
<evidence type="ECO:0000256" key="3">
    <source>
        <dbReference type="ARBA" id="ARBA00022553"/>
    </source>
</evidence>
<dbReference type="EC" id="2.7.13.3" evidence="2"/>
<evidence type="ECO:0000259" key="8">
    <source>
        <dbReference type="PROSITE" id="PS50109"/>
    </source>
</evidence>
<sequence length="468" mass="53552">MKSKICELCKKYTDLDEEDIKILENYSLCMDAVADIENADVFIDSLTRDNDEAIVIAQAKPKNTKSMYNRSVIGEIAYRKNEPAVLRTLQLGISTKDIKALTQEEVSVRQTVAPIKNKDKVIGVLIIEKDITEKINKDKYMEVLEQSYEKLTDTLLYMTENDGTITNHIDEIIMMFDEEGILKFANSVAEELYLKLGYRDNLIGMKYDNVSLDDSKFKDIINEGCIQESEINYGKYFFNIKKIISSRESFKLILMIKDITDMKEKEKELILKSVAIKEIHHRVKNNLQTIASLLRLQSRRCVSEEAKNALNESMNRILSISATHEILSQEGLDELYIFEVIKNIKTSIMRAYRNPNAELIINLMGDDFKISSDKSTSIALIINELLQNCIKYAFIGKEKGQIDIKIERGDLYSTISIIDNGIGFDINHMKKNSLGFTIVESLVKDKLYGNIKINSDKNGTKVLFDFKN</sequence>
<dbReference type="PROSITE" id="PS50109">
    <property type="entry name" value="HIS_KIN"/>
    <property type="match status" value="1"/>
</dbReference>
<gene>
    <name evidence="9" type="ORF">C7380_103121</name>
</gene>
<dbReference type="InterPro" id="IPR011495">
    <property type="entry name" value="Sig_transdc_His_kin_sub2_dim/P"/>
</dbReference>
<dbReference type="InterPro" id="IPR036890">
    <property type="entry name" value="HATPase_C_sf"/>
</dbReference>
<dbReference type="Gene3D" id="3.30.565.10">
    <property type="entry name" value="Histidine kinase-like ATPase, C-terminal domain"/>
    <property type="match status" value="1"/>
</dbReference>
<evidence type="ECO:0000256" key="5">
    <source>
        <dbReference type="ARBA" id="ARBA00022741"/>
    </source>
</evidence>
<dbReference type="Pfam" id="PF12282">
    <property type="entry name" value="GAF_PdtaS"/>
    <property type="match status" value="1"/>
</dbReference>
<keyword evidence="6 9" id="KW-0418">Kinase</keyword>
<dbReference type="Gene3D" id="3.30.450.280">
    <property type="entry name" value="GAF domain"/>
    <property type="match status" value="1"/>
</dbReference>
<dbReference type="InterPro" id="IPR022066">
    <property type="entry name" value="PdtaS_GAF"/>
</dbReference>
<keyword evidence="4" id="KW-0808">Transferase</keyword>